<evidence type="ECO:0000256" key="2">
    <source>
        <dbReference type="ARBA" id="ARBA00022837"/>
    </source>
</evidence>
<organism evidence="5 6">
    <name type="scientific">Hydrogenothermus marinus</name>
    <dbReference type="NCBI Taxonomy" id="133270"/>
    <lineage>
        <taxon>Bacteria</taxon>
        <taxon>Pseudomonadati</taxon>
        <taxon>Aquificota</taxon>
        <taxon>Aquificia</taxon>
        <taxon>Aquificales</taxon>
        <taxon>Hydrogenothermaceae</taxon>
        <taxon>Hydrogenothermus</taxon>
    </lineage>
</organism>
<accession>A0A3M0BIJ3</accession>
<dbReference type="RefSeq" id="WP_121922805.1">
    <property type="nucleotide sequence ID" value="NZ_REFO01000011.1"/>
</dbReference>
<keyword evidence="1" id="KW-0479">Metal-binding</keyword>
<dbReference type="InterPro" id="IPR008707">
    <property type="entry name" value="B-propeller_PilY1"/>
</dbReference>
<dbReference type="AlphaFoldDB" id="A0A3M0BIJ3"/>
<dbReference type="OrthoDB" id="7156875at2"/>
<dbReference type="GO" id="GO:0046872">
    <property type="term" value="F:metal ion binding"/>
    <property type="evidence" value="ECO:0007669"/>
    <property type="project" value="UniProtKB-KW"/>
</dbReference>
<feature type="domain" description="PilY1 beta-propeller" evidence="4">
    <location>
        <begin position="661"/>
        <end position="985"/>
    </location>
</feature>
<proteinExistence type="predicted"/>
<dbReference type="SUPFAM" id="SSF53300">
    <property type="entry name" value="vWA-like"/>
    <property type="match status" value="1"/>
</dbReference>
<comment type="caution">
    <text evidence="5">The sequence shown here is derived from an EMBL/GenBank/DDBJ whole genome shotgun (WGS) entry which is preliminary data.</text>
</comment>
<evidence type="ECO:0000313" key="6">
    <source>
        <dbReference type="Proteomes" id="UP000280842"/>
    </source>
</evidence>
<sequence>MKKLILLPIIIFSLVKAQTSCNIPPFLTTTVPPNILFVIDKSGSMSWDAYGDSYDSSITYEGYFIPNKFYKYNNGIWEETSASSEIGCKIRRKKGICSGNRLNWYYMSRMDLLRWATTGGKPIDCPDYDYTDQNCDPDLACTGSYCILKSTNGAKVKVPKSRLNGIVQQLEKGDIKPRLGALFFSSNIMQAKVYIGDYPYTSGNNAGNADPDHPYTYFKRFINALVPYGGTGTSIAMWEAYDYFKQSDDHNFTNQFKLEKGTYKDPMYFCDYQGKNCQPAPCAKNFIILASDGQWNRGPTGASCSIDSGSEDNSADPVVPAYWLHTKLGRTLLGNDINISAVYSLGLFLGGRGEQSLKNIAMYGSFDTSYGDWPSGTDGSHWDGDGRQYPWDTCYMDDCGNGKGSACTPLPTGDSHPDWDKNGDGLPDTFLNAKNATQIKDSLLAFIRDILKRTSSASSVSILSKRNTSGNTVLQAVFYPQKSFPNGNNIDWVGYLYNYWFYYSLTDQSIREDTNLNYSLDLNQDYKLDFIVDTSGNLKINAYDNSDTLQATYNSLDEVKSLWEAGEKLKDTSPNNRVIYTVSSSDSLIEFTTSNASQFSSFLGNTSTFPSCLNSDIDNLINYIRGEHINGCRDRRADAAGNTWKLGDIIYSTPTIVNYDNYSVAFVGANDGMLHAFKVGYIKTDSFSSDSVAQLCDSKTGNCSHSELGKELWAFIPKNALPYLRYLADPNYIHQYIVDLQPYIIRVDTNGDGITDKKILIGGMRLGGGCGCSGADCENPPSDTSPIGYSSYFALDITDPTNPQFLWEFTDSSLGFSFSGPAHITYNGKHFIMFLSGPTTKCGDSNQDLKIFILSMDNNFKIASTTILDGTNRSALSSFKNSFGGRLFTEGVDYNEDGNTDIVFFGVNKKAGSVWKGNVIGVKITSGNPSDWEVVKVFNSAILPITAKVEYMKCFGMNYIYFGTGRWFFKDDEKDGTANKLYGIRIDECLAGGNCNINAAHTSSNSCDNLSDSNAKDSWYIDLESATTDYYKERLISDPAITNYNVVYFATTEPTGSICGFGGRSRLWGLNCATGGDIFSNSCPGYELNIPENAAILLQLSRGNIEVINKSSFTQSGNKTTKWFTGTTPEAPPTVPGGNSLQSRMILWLEK</sequence>
<reference evidence="5 6" key="1">
    <citation type="submission" date="2018-10" db="EMBL/GenBank/DDBJ databases">
        <title>Genomic Encyclopedia of Archaeal and Bacterial Type Strains, Phase II (KMG-II): from individual species to whole genera.</title>
        <authorList>
            <person name="Goeker M."/>
        </authorList>
    </citation>
    <scope>NUCLEOTIDE SEQUENCE [LARGE SCALE GENOMIC DNA]</scope>
    <source>
        <strain evidence="5 6">VM1</strain>
    </source>
</reference>
<feature type="signal peptide" evidence="3">
    <location>
        <begin position="1"/>
        <end position="17"/>
    </location>
</feature>
<keyword evidence="3" id="KW-0732">Signal</keyword>
<evidence type="ECO:0000256" key="3">
    <source>
        <dbReference type="SAM" id="SignalP"/>
    </source>
</evidence>
<keyword evidence="6" id="KW-1185">Reference proteome</keyword>
<feature type="chain" id="PRO_5018194649" evidence="3">
    <location>
        <begin position="18"/>
        <end position="1151"/>
    </location>
</feature>
<evidence type="ECO:0000313" key="5">
    <source>
        <dbReference type="EMBL" id="RMA97011.1"/>
    </source>
</evidence>
<protein>
    <submittedName>
        <fullName evidence="5">Type IV pilus assembly protein PilY1</fullName>
    </submittedName>
</protein>
<dbReference type="Gene3D" id="3.40.50.410">
    <property type="entry name" value="von Willebrand factor, type A domain"/>
    <property type="match status" value="1"/>
</dbReference>
<evidence type="ECO:0000259" key="4">
    <source>
        <dbReference type="Pfam" id="PF05567"/>
    </source>
</evidence>
<evidence type="ECO:0000256" key="1">
    <source>
        <dbReference type="ARBA" id="ARBA00022723"/>
    </source>
</evidence>
<name>A0A3M0BIJ3_9AQUI</name>
<dbReference type="Proteomes" id="UP000280842">
    <property type="component" value="Unassembled WGS sequence"/>
</dbReference>
<keyword evidence="2" id="KW-0106">Calcium</keyword>
<dbReference type="Pfam" id="PF05567">
    <property type="entry name" value="T4P_PilY1"/>
    <property type="match status" value="1"/>
</dbReference>
<gene>
    <name evidence="5" type="ORF">CLV39_0663</name>
</gene>
<dbReference type="InterPro" id="IPR036465">
    <property type="entry name" value="vWFA_dom_sf"/>
</dbReference>
<dbReference type="EMBL" id="REFO01000011">
    <property type="protein sequence ID" value="RMA97011.1"/>
    <property type="molecule type" value="Genomic_DNA"/>
</dbReference>